<evidence type="ECO:0000313" key="7">
    <source>
        <dbReference type="Proteomes" id="UP000075806"/>
    </source>
</evidence>
<name>A0A161QAV8_9BACI</name>
<dbReference type="Gene3D" id="3.40.50.300">
    <property type="entry name" value="P-loop containing nucleotide triphosphate hydrolases"/>
    <property type="match status" value="1"/>
</dbReference>
<comment type="subunit">
    <text evidence="2">Heterodimer of SbcC and SbcD.</text>
</comment>
<dbReference type="STRING" id="519424.AZF04_01240"/>
<dbReference type="PANTHER" id="PTHR32114:SF2">
    <property type="entry name" value="ABC TRANSPORTER ABCH.3"/>
    <property type="match status" value="1"/>
</dbReference>
<evidence type="ECO:0000256" key="1">
    <source>
        <dbReference type="ARBA" id="ARBA00006930"/>
    </source>
</evidence>
<dbReference type="Proteomes" id="UP000075806">
    <property type="component" value="Unassembled WGS sequence"/>
</dbReference>
<dbReference type="OrthoDB" id="267455at2"/>
<dbReference type="GO" id="GO:0016887">
    <property type="term" value="F:ATP hydrolysis activity"/>
    <property type="evidence" value="ECO:0007669"/>
    <property type="project" value="InterPro"/>
</dbReference>
<protein>
    <recommendedName>
        <fullName evidence="3">Nuclease SbcCD subunit C</fullName>
    </recommendedName>
</protein>
<sequence length="483" mass="56472">MNNILSVRLENFQSHLDSLIEFDKGLNVLVGQSDSGKTAIIRAIRWVLFNQPRGTDFIRVGANFARVTIVFENNVTIIRERTSSKNRYMIKESEKEDLILEGFGIHVPKEVVEAHGMLPLRVDRDHELNLHLSQQLDGPFLLEQTGSIRAKTIGRISGAHYLDMAIRDTSKDLSQLNQRLKHGEEEVEKLKEKLLPYEKLDEAKAKIDQTESNITSIKKNQQLLKSLKQIKRHKEQITYESTEMKQILNTVQSLSIWEEKVDSISHSLARLRDLSRKRKYLQEMHEIKKVCVHWIQITSSLGEMETIYINSKESLAKHRYFSAKRTEYTKAIQEKSQLKNQLKRTDFLKENPYQQITHMMEILGRWKQLSTLYKNEKKLNETKTIWKQTLQQLRNAEAVEHYTKQIDYDLSKWRNYQLLKEKRDELRQGLHVGTQFIKQQKSHLQILEETYEQILLSKGHCPVCGGEIQTEKVEALLSGKRGN</sequence>
<feature type="coiled-coil region" evidence="4">
    <location>
        <begin position="166"/>
        <end position="220"/>
    </location>
</feature>
<keyword evidence="7" id="KW-1185">Reference proteome</keyword>
<dbReference type="SUPFAM" id="SSF75712">
    <property type="entry name" value="Rad50 coiled-coil Zn hook"/>
    <property type="match status" value="1"/>
</dbReference>
<dbReference type="AlphaFoldDB" id="A0A161QAV8"/>
<evidence type="ECO:0000256" key="3">
    <source>
        <dbReference type="ARBA" id="ARBA00013368"/>
    </source>
</evidence>
<evidence type="ECO:0000313" key="6">
    <source>
        <dbReference type="EMBL" id="KYG34987.1"/>
    </source>
</evidence>
<reference evidence="6" key="1">
    <citation type="submission" date="2016-02" db="EMBL/GenBank/DDBJ databases">
        <title>Genome sequence of Bacillus trypoxylicola KCTC 13244(T).</title>
        <authorList>
            <person name="Jeong H."/>
            <person name="Park S.-H."/>
            <person name="Choi S.-K."/>
        </authorList>
    </citation>
    <scope>NUCLEOTIDE SEQUENCE [LARGE SCALE GENOMIC DNA]</scope>
    <source>
        <strain evidence="6">KCTC 13244</strain>
    </source>
</reference>
<dbReference type="EMBL" id="LTAO01000001">
    <property type="protein sequence ID" value="KYG34987.1"/>
    <property type="molecule type" value="Genomic_DNA"/>
</dbReference>
<accession>A0A161QAV8</accession>
<proteinExistence type="inferred from homology"/>
<keyword evidence="4" id="KW-0175">Coiled coil</keyword>
<dbReference type="PANTHER" id="PTHR32114">
    <property type="entry name" value="ABC TRANSPORTER ABCH.3"/>
    <property type="match status" value="1"/>
</dbReference>
<dbReference type="RefSeq" id="WP_061947232.1">
    <property type="nucleotide sequence ID" value="NZ_LTAO01000001.1"/>
</dbReference>
<feature type="domain" description="Rad50/SbcC-type AAA" evidence="5">
    <location>
        <begin position="6"/>
        <end position="238"/>
    </location>
</feature>
<dbReference type="SUPFAM" id="SSF52540">
    <property type="entry name" value="P-loop containing nucleoside triphosphate hydrolases"/>
    <property type="match status" value="1"/>
</dbReference>
<evidence type="ECO:0000259" key="5">
    <source>
        <dbReference type="Pfam" id="PF13476"/>
    </source>
</evidence>
<gene>
    <name evidence="6" type="ORF">AZF04_01240</name>
</gene>
<dbReference type="Pfam" id="PF13476">
    <property type="entry name" value="AAA_23"/>
    <property type="match status" value="1"/>
</dbReference>
<dbReference type="GO" id="GO:0006302">
    <property type="term" value="P:double-strand break repair"/>
    <property type="evidence" value="ECO:0007669"/>
    <property type="project" value="InterPro"/>
</dbReference>
<evidence type="ECO:0000256" key="2">
    <source>
        <dbReference type="ARBA" id="ARBA00011322"/>
    </source>
</evidence>
<evidence type="ECO:0000256" key="4">
    <source>
        <dbReference type="SAM" id="Coils"/>
    </source>
</evidence>
<organism evidence="6 7">
    <name type="scientific">Alkalihalobacillus trypoxylicola</name>
    <dbReference type="NCBI Taxonomy" id="519424"/>
    <lineage>
        <taxon>Bacteria</taxon>
        <taxon>Bacillati</taxon>
        <taxon>Bacillota</taxon>
        <taxon>Bacilli</taxon>
        <taxon>Bacillales</taxon>
        <taxon>Bacillaceae</taxon>
        <taxon>Alkalihalobacillus</taxon>
    </lineage>
</organism>
<comment type="caution">
    <text evidence="6">The sequence shown here is derived from an EMBL/GenBank/DDBJ whole genome shotgun (WGS) entry which is preliminary data.</text>
</comment>
<dbReference type="InterPro" id="IPR027417">
    <property type="entry name" value="P-loop_NTPase"/>
</dbReference>
<comment type="similarity">
    <text evidence="1">Belongs to the SMC family. SbcC subfamily.</text>
</comment>
<dbReference type="InterPro" id="IPR038729">
    <property type="entry name" value="Rad50/SbcC_AAA"/>
</dbReference>